<gene>
    <name evidence="6" type="ORF">MNBD_ALPHA09-175</name>
</gene>
<proteinExistence type="inferred from homology"/>
<protein>
    <submittedName>
        <fullName evidence="6">Probable Co/Zn/Cd efflux system membrane fusion protein</fullName>
    </submittedName>
</protein>
<dbReference type="InterPro" id="IPR058792">
    <property type="entry name" value="Beta-barrel_RND_2"/>
</dbReference>
<dbReference type="Pfam" id="PF25989">
    <property type="entry name" value="YknX_C"/>
    <property type="match status" value="1"/>
</dbReference>
<dbReference type="SUPFAM" id="SSF111369">
    <property type="entry name" value="HlyD-like secretion proteins"/>
    <property type="match status" value="1"/>
</dbReference>
<evidence type="ECO:0000256" key="1">
    <source>
        <dbReference type="ARBA" id="ARBA00009477"/>
    </source>
</evidence>
<dbReference type="Gene3D" id="1.10.287.470">
    <property type="entry name" value="Helix hairpin bin"/>
    <property type="match status" value="1"/>
</dbReference>
<sequence length="377" mass="40102">MSFLKQIGLLILLIAIGGGGYTAYERFSESAGETQEAGPRRGGFGPAPVETEAARLGRIEDRIEAVGTTLARRAIEIMPMAAGRVVEILFVPGQKVSADQVLARLDDDIERADLAEAEARFDEAVLALKRADILAKSNTVSRASIEQLTTALSIAKAQTDRARRRFADRKVKAPFAGIVGLTQVEAGMRIDERTMITTLDDLAEVEIEFALPETVYGKIRLGLPVKASAAAFPGRAFDGAITTIDSRIDMLSRSFKVRALVPNADLTLPAGMFMHLAVILDTRRGLMVAEEAITAKGKSSTVFIVDDGKAVLRTVTLGAREFGQVEITNGLAPGDLVVVRGIQRLRDGAVVRPAGKGAPPKKGKTPGGAGKKPDSSS</sequence>
<dbReference type="Pfam" id="PF25954">
    <property type="entry name" value="Beta-barrel_RND_2"/>
    <property type="match status" value="1"/>
</dbReference>
<dbReference type="Pfam" id="PF25917">
    <property type="entry name" value="BSH_RND"/>
    <property type="match status" value="1"/>
</dbReference>
<evidence type="ECO:0000256" key="2">
    <source>
        <dbReference type="SAM" id="MobiDB-lite"/>
    </source>
</evidence>
<organism evidence="6">
    <name type="scientific">hydrothermal vent metagenome</name>
    <dbReference type="NCBI Taxonomy" id="652676"/>
    <lineage>
        <taxon>unclassified sequences</taxon>
        <taxon>metagenomes</taxon>
        <taxon>ecological metagenomes</taxon>
    </lineage>
</organism>
<dbReference type="EMBL" id="UOEM01000038">
    <property type="protein sequence ID" value="VAW12171.1"/>
    <property type="molecule type" value="Genomic_DNA"/>
</dbReference>
<dbReference type="InterPro" id="IPR058625">
    <property type="entry name" value="MdtA-like_BSH"/>
</dbReference>
<evidence type="ECO:0000259" key="4">
    <source>
        <dbReference type="Pfam" id="PF25954"/>
    </source>
</evidence>
<dbReference type="Gene3D" id="2.40.50.100">
    <property type="match status" value="1"/>
</dbReference>
<feature type="domain" description="CusB-like beta-barrel" evidence="4">
    <location>
        <begin position="207"/>
        <end position="277"/>
    </location>
</feature>
<dbReference type="PANTHER" id="PTHR30469:SF16">
    <property type="entry name" value="HAE1 FAMILY EFFLUX PUMP MFP COMPONENT"/>
    <property type="match status" value="1"/>
</dbReference>
<accession>A0A3B0T091</accession>
<evidence type="ECO:0000313" key="6">
    <source>
        <dbReference type="EMBL" id="VAW12171.1"/>
    </source>
</evidence>
<dbReference type="InterPro" id="IPR006143">
    <property type="entry name" value="RND_pump_MFP"/>
</dbReference>
<dbReference type="Gene3D" id="2.40.30.170">
    <property type="match status" value="1"/>
</dbReference>
<comment type="similarity">
    <text evidence="1">Belongs to the membrane fusion protein (MFP) (TC 8.A.1) family.</text>
</comment>
<dbReference type="AlphaFoldDB" id="A0A3B0T091"/>
<dbReference type="GO" id="GO:1990281">
    <property type="term" value="C:efflux pump complex"/>
    <property type="evidence" value="ECO:0007669"/>
    <property type="project" value="TreeGrafter"/>
</dbReference>
<feature type="domain" description="YknX-like C-terminal permuted SH3-like" evidence="5">
    <location>
        <begin position="288"/>
        <end position="351"/>
    </location>
</feature>
<dbReference type="NCBIfam" id="TIGR01730">
    <property type="entry name" value="RND_mfp"/>
    <property type="match status" value="1"/>
</dbReference>
<evidence type="ECO:0000259" key="5">
    <source>
        <dbReference type="Pfam" id="PF25989"/>
    </source>
</evidence>
<evidence type="ECO:0000259" key="3">
    <source>
        <dbReference type="Pfam" id="PF25917"/>
    </source>
</evidence>
<dbReference type="FunFam" id="2.40.30.170:FF:000010">
    <property type="entry name" value="Efflux RND transporter periplasmic adaptor subunit"/>
    <property type="match status" value="1"/>
</dbReference>
<feature type="domain" description="Multidrug resistance protein MdtA-like barrel-sandwich hybrid" evidence="3">
    <location>
        <begin position="74"/>
        <end position="191"/>
    </location>
</feature>
<reference evidence="6" key="1">
    <citation type="submission" date="2018-06" db="EMBL/GenBank/DDBJ databases">
        <authorList>
            <person name="Zhirakovskaya E."/>
        </authorList>
    </citation>
    <scope>NUCLEOTIDE SEQUENCE</scope>
</reference>
<name>A0A3B0T091_9ZZZZ</name>
<dbReference type="PANTHER" id="PTHR30469">
    <property type="entry name" value="MULTIDRUG RESISTANCE PROTEIN MDTA"/>
    <property type="match status" value="1"/>
</dbReference>
<dbReference type="GO" id="GO:0015562">
    <property type="term" value="F:efflux transmembrane transporter activity"/>
    <property type="evidence" value="ECO:0007669"/>
    <property type="project" value="TreeGrafter"/>
</dbReference>
<dbReference type="Gene3D" id="2.40.420.20">
    <property type="match status" value="1"/>
</dbReference>
<feature type="region of interest" description="Disordered" evidence="2">
    <location>
        <begin position="350"/>
        <end position="377"/>
    </location>
</feature>
<dbReference type="InterPro" id="IPR058637">
    <property type="entry name" value="YknX-like_C"/>
</dbReference>